<dbReference type="OrthoDB" id="17102at2759"/>
<evidence type="ECO:0000313" key="14">
    <source>
        <dbReference type="EMBL" id="EGS20091.1"/>
    </source>
</evidence>
<comment type="similarity">
    <text evidence="1">Belongs to the cytidylyltransferase family.</text>
</comment>
<feature type="compositionally biased region" description="Low complexity" evidence="12">
    <location>
        <begin position="434"/>
        <end position="460"/>
    </location>
</feature>
<dbReference type="KEGG" id="cthr:CTHT_0045960"/>
<gene>
    <name evidence="14" type="ORF">CTHT_0045960</name>
</gene>
<proteinExistence type="inferred from homology"/>
<dbReference type="InterPro" id="IPR045049">
    <property type="entry name" value="Pcy1-like"/>
</dbReference>
<keyword evidence="5 14" id="KW-0548">Nucleotidyltransferase</keyword>
<dbReference type="InterPro" id="IPR004821">
    <property type="entry name" value="Cyt_trans-like"/>
</dbReference>
<feature type="compositionally biased region" description="Low complexity" evidence="12">
    <location>
        <begin position="353"/>
        <end position="369"/>
    </location>
</feature>
<organism evidence="15">
    <name type="scientific">Chaetomium thermophilum (strain DSM 1495 / CBS 144.50 / IMI 039719)</name>
    <name type="common">Thermochaetoides thermophila</name>
    <dbReference type="NCBI Taxonomy" id="759272"/>
    <lineage>
        <taxon>Eukaryota</taxon>
        <taxon>Fungi</taxon>
        <taxon>Dikarya</taxon>
        <taxon>Ascomycota</taxon>
        <taxon>Pezizomycotina</taxon>
        <taxon>Sordariomycetes</taxon>
        <taxon>Sordariomycetidae</taxon>
        <taxon>Sordariales</taxon>
        <taxon>Chaetomiaceae</taxon>
        <taxon>Thermochaetoides</taxon>
    </lineage>
</organism>
<evidence type="ECO:0000256" key="6">
    <source>
        <dbReference type="ARBA" id="ARBA00023098"/>
    </source>
</evidence>
<protein>
    <recommendedName>
        <fullName evidence="9">choline-phosphate cytidylyltransferase</fullName>
        <ecNumber evidence="9">2.7.7.15</ecNumber>
    </recommendedName>
    <alternativeName>
        <fullName evidence="10">CTP:phosphocholine cytidylyltransferase</fullName>
    </alternativeName>
    <alternativeName>
        <fullName evidence="11">Phosphorylcholine transferase</fullName>
    </alternativeName>
</protein>
<keyword evidence="7" id="KW-0594">Phospholipid biosynthesis</keyword>
<evidence type="ECO:0000256" key="4">
    <source>
        <dbReference type="ARBA" id="ARBA00022679"/>
    </source>
</evidence>
<accession>G0S9I0</accession>
<dbReference type="HOGENOM" id="CLU_034585_5_1_1"/>
<sequence length="460" mass="50162">MSSPTGTAPSQSATKRKRSDIAPSPSAAMSVEENAVIQPESRDASAEEGDTAAEAARTAKRPRPDTDGPSSTATGAAAAPTSVGDPREPRDTIEASADIAEPVSRKETSSSKPDGPSATAMPPPPIGQIVHPKGYRTNPPPTGRPVRVYADGVFDLFHLGHMRQLEQCKKAFPEVYLIVGVTGDEDTLKYKGLTVLSAKERAETVRHCRWVDEVIENCPWIVTPEFLEEHQIDYVAHDDIPYTSGDSDDIYAPIKAAGKFLVTQRTEGVSTTGIITKIVRDYEKYIERQLKRGASRQELNISWLKKNELELKRHVQDLRDNIRQNWATTGQELSRELRNFWPSSRPQSPARRGGNLSNNSNNDHSQSGSDPISPVSPTTRMGTRSPNSETRTAGERATSGMNDFITGYTLGLIGGVRSWMTKSRRASRQEENNNHANNAAATGEEAESSIVAAEATTSRS</sequence>
<dbReference type="InterPro" id="IPR014729">
    <property type="entry name" value="Rossmann-like_a/b/a_fold"/>
</dbReference>
<dbReference type="RefSeq" id="XP_006694976.1">
    <property type="nucleotide sequence ID" value="XM_006694913.1"/>
</dbReference>
<evidence type="ECO:0000313" key="15">
    <source>
        <dbReference type="Proteomes" id="UP000008066"/>
    </source>
</evidence>
<evidence type="ECO:0000256" key="3">
    <source>
        <dbReference type="ARBA" id="ARBA00022553"/>
    </source>
</evidence>
<evidence type="ECO:0000256" key="9">
    <source>
        <dbReference type="ARBA" id="ARBA00026101"/>
    </source>
</evidence>
<dbReference type="STRING" id="759272.G0S9I0"/>
<keyword evidence="3" id="KW-0597">Phosphoprotein</keyword>
<evidence type="ECO:0000256" key="1">
    <source>
        <dbReference type="ARBA" id="ARBA00010101"/>
    </source>
</evidence>
<feature type="compositionally biased region" description="Polar residues" evidence="12">
    <location>
        <begin position="1"/>
        <end position="13"/>
    </location>
</feature>
<dbReference type="Proteomes" id="UP000008066">
    <property type="component" value="Unassembled WGS sequence"/>
</dbReference>
<dbReference type="GeneID" id="18258634"/>
<dbReference type="FunFam" id="3.40.50.620:FF:000147">
    <property type="entry name" value="Cholinephosphate cytidylyltransferase"/>
    <property type="match status" value="1"/>
</dbReference>
<dbReference type="PANTHER" id="PTHR10739">
    <property type="entry name" value="CYTIDYLYLTRANSFERASE"/>
    <property type="match status" value="1"/>
</dbReference>
<feature type="domain" description="Cytidyltransferase-like" evidence="13">
    <location>
        <begin position="149"/>
        <end position="276"/>
    </location>
</feature>
<evidence type="ECO:0000256" key="10">
    <source>
        <dbReference type="ARBA" id="ARBA00076205"/>
    </source>
</evidence>
<evidence type="ECO:0000256" key="12">
    <source>
        <dbReference type="SAM" id="MobiDB-lite"/>
    </source>
</evidence>
<dbReference type="AlphaFoldDB" id="G0S9I0"/>
<evidence type="ECO:0000256" key="8">
    <source>
        <dbReference type="ARBA" id="ARBA00023264"/>
    </source>
</evidence>
<evidence type="ECO:0000256" key="7">
    <source>
        <dbReference type="ARBA" id="ARBA00023209"/>
    </source>
</evidence>
<dbReference type="GO" id="GO:0005635">
    <property type="term" value="C:nuclear envelope"/>
    <property type="evidence" value="ECO:0007669"/>
    <property type="project" value="TreeGrafter"/>
</dbReference>
<reference evidence="14 15" key="1">
    <citation type="journal article" date="2011" name="Cell">
        <title>Insight into structure and assembly of the nuclear pore complex by utilizing the genome of a eukaryotic thermophile.</title>
        <authorList>
            <person name="Amlacher S."/>
            <person name="Sarges P."/>
            <person name="Flemming D."/>
            <person name="van Noort V."/>
            <person name="Kunze R."/>
            <person name="Devos D.P."/>
            <person name="Arumugam M."/>
            <person name="Bork P."/>
            <person name="Hurt E."/>
        </authorList>
    </citation>
    <scope>NUCLEOTIDE SEQUENCE [LARGE SCALE GENOMIC DNA]</scope>
    <source>
        <strain evidence="15">DSM 1495 / CBS 144.50 / IMI 039719</strain>
    </source>
</reference>
<dbReference type="GO" id="GO:0004105">
    <property type="term" value="F:choline-phosphate cytidylyltransferase activity"/>
    <property type="evidence" value="ECO:0007669"/>
    <property type="project" value="UniProtKB-EC"/>
</dbReference>
<dbReference type="GO" id="GO:0031210">
    <property type="term" value="F:phosphatidylcholine binding"/>
    <property type="evidence" value="ECO:0007669"/>
    <property type="project" value="TreeGrafter"/>
</dbReference>
<feature type="compositionally biased region" description="Polar residues" evidence="12">
    <location>
        <begin position="375"/>
        <end position="391"/>
    </location>
</feature>
<feature type="compositionally biased region" description="Low complexity" evidence="12">
    <location>
        <begin position="68"/>
        <end position="82"/>
    </location>
</feature>
<dbReference type="EC" id="2.7.7.15" evidence="9"/>
<keyword evidence="4 14" id="KW-0808">Transferase</keyword>
<keyword evidence="6" id="KW-0443">Lipid metabolism</keyword>
<dbReference type="EMBL" id="GL988043">
    <property type="protein sequence ID" value="EGS20091.1"/>
    <property type="molecule type" value="Genomic_DNA"/>
</dbReference>
<dbReference type="eggNOG" id="KOG2804">
    <property type="taxonomic scope" value="Eukaryota"/>
</dbReference>
<dbReference type="Pfam" id="PF01467">
    <property type="entry name" value="CTP_transf_like"/>
    <property type="match status" value="1"/>
</dbReference>
<keyword evidence="15" id="KW-1185">Reference proteome</keyword>
<dbReference type="CDD" id="cd02174">
    <property type="entry name" value="CCT"/>
    <property type="match status" value="1"/>
</dbReference>
<dbReference type="OMA" id="IPDCPWI"/>
<evidence type="ECO:0000256" key="2">
    <source>
        <dbReference type="ARBA" id="ARBA00022516"/>
    </source>
</evidence>
<feature type="region of interest" description="Disordered" evidence="12">
    <location>
        <begin position="423"/>
        <end position="460"/>
    </location>
</feature>
<dbReference type="NCBIfam" id="TIGR00125">
    <property type="entry name" value="cyt_tran_rel"/>
    <property type="match status" value="1"/>
</dbReference>
<dbReference type="Gene3D" id="3.40.50.620">
    <property type="entry name" value="HUPs"/>
    <property type="match status" value="1"/>
</dbReference>
<feature type="region of interest" description="Disordered" evidence="12">
    <location>
        <begin position="340"/>
        <end position="402"/>
    </location>
</feature>
<name>G0S9I0_CHATD</name>
<keyword evidence="8" id="KW-1208">Phospholipid metabolism</keyword>
<evidence type="ECO:0000256" key="5">
    <source>
        <dbReference type="ARBA" id="ARBA00022695"/>
    </source>
</evidence>
<feature type="region of interest" description="Disordered" evidence="12">
    <location>
        <begin position="1"/>
        <end position="143"/>
    </location>
</feature>
<dbReference type="PANTHER" id="PTHR10739:SF13">
    <property type="entry name" value="CHOLINE-PHOSPHATE CYTIDYLYLTRANSFERASE"/>
    <property type="match status" value="1"/>
</dbReference>
<evidence type="ECO:0000259" key="13">
    <source>
        <dbReference type="Pfam" id="PF01467"/>
    </source>
</evidence>
<keyword evidence="2" id="KW-0444">Lipid biosynthesis</keyword>
<evidence type="ECO:0000256" key="11">
    <source>
        <dbReference type="ARBA" id="ARBA00080967"/>
    </source>
</evidence>
<dbReference type="SUPFAM" id="SSF52374">
    <property type="entry name" value="Nucleotidylyl transferase"/>
    <property type="match status" value="1"/>
</dbReference>
<dbReference type="InterPro" id="IPR041723">
    <property type="entry name" value="CCT"/>
</dbReference>